<dbReference type="InterPro" id="IPR006665">
    <property type="entry name" value="OmpA-like"/>
</dbReference>
<dbReference type="EMBL" id="JBHSMZ010000006">
    <property type="protein sequence ID" value="MFC5548792.1"/>
    <property type="molecule type" value="Genomic_DNA"/>
</dbReference>
<dbReference type="Proteomes" id="UP001596086">
    <property type="component" value="Unassembled WGS sequence"/>
</dbReference>
<sequence>MNARSLIAVCFMVAALPATGQEGQLIKEGQVDANKLIDALAPAQNRPVRTRSLGIAREDVEATGGSASHGNVNLQVTFLTNSADLTPAARHSLDVVGQALASEKLQTYRFAIEGHADPRGSAAANLKLSELRAQSVRDYLVQAQNIDKARLEAIGKGDREPLNKNVPEAPENRRVTIVNLSR</sequence>
<feature type="chain" id="PRO_5045299032" evidence="5">
    <location>
        <begin position="21"/>
        <end position="182"/>
    </location>
</feature>
<dbReference type="Gene3D" id="3.30.1330.60">
    <property type="entry name" value="OmpA-like domain"/>
    <property type="match status" value="1"/>
</dbReference>
<dbReference type="InterPro" id="IPR050330">
    <property type="entry name" value="Bact_OuterMem_StrucFunc"/>
</dbReference>
<name>A0ABW0RXA6_9BURK</name>
<evidence type="ECO:0000256" key="4">
    <source>
        <dbReference type="PROSITE-ProRule" id="PRU00473"/>
    </source>
</evidence>
<keyword evidence="8" id="KW-1185">Reference proteome</keyword>
<evidence type="ECO:0000256" key="2">
    <source>
        <dbReference type="ARBA" id="ARBA00023136"/>
    </source>
</evidence>
<evidence type="ECO:0000259" key="6">
    <source>
        <dbReference type="PROSITE" id="PS51123"/>
    </source>
</evidence>
<dbReference type="SUPFAM" id="SSF103088">
    <property type="entry name" value="OmpA-like"/>
    <property type="match status" value="1"/>
</dbReference>
<dbReference type="PRINTS" id="PR01021">
    <property type="entry name" value="OMPADOMAIN"/>
</dbReference>
<comment type="subcellular location">
    <subcellularLocation>
        <location evidence="1">Cell outer membrane</location>
    </subcellularLocation>
</comment>
<feature type="domain" description="OmpA-like" evidence="6">
    <location>
        <begin position="65"/>
        <end position="182"/>
    </location>
</feature>
<feature type="signal peptide" evidence="5">
    <location>
        <begin position="1"/>
        <end position="20"/>
    </location>
</feature>
<evidence type="ECO:0000256" key="1">
    <source>
        <dbReference type="ARBA" id="ARBA00004442"/>
    </source>
</evidence>
<dbReference type="PANTHER" id="PTHR30329:SF21">
    <property type="entry name" value="LIPOPROTEIN YIAD-RELATED"/>
    <property type="match status" value="1"/>
</dbReference>
<reference evidence="8" key="1">
    <citation type="journal article" date="2019" name="Int. J. Syst. Evol. Microbiol.">
        <title>The Global Catalogue of Microorganisms (GCM) 10K type strain sequencing project: providing services to taxonomists for standard genome sequencing and annotation.</title>
        <authorList>
            <consortium name="The Broad Institute Genomics Platform"/>
            <consortium name="The Broad Institute Genome Sequencing Center for Infectious Disease"/>
            <person name="Wu L."/>
            <person name="Ma J."/>
        </authorList>
    </citation>
    <scope>NUCLEOTIDE SEQUENCE [LARGE SCALE GENOMIC DNA]</scope>
    <source>
        <strain evidence="8">CGMCC 4.5798</strain>
    </source>
</reference>
<dbReference type="PROSITE" id="PS51123">
    <property type="entry name" value="OMPA_2"/>
    <property type="match status" value="1"/>
</dbReference>
<organism evidence="7 8">
    <name type="scientific">Massilia aerilata</name>
    <dbReference type="NCBI Taxonomy" id="453817"/>
    <lineage>
        <taxon>Bacteria</taxon>
        <taxon>Pseudomonadati</taxon>
        <taxon>Pseudomonadota</taxon>
        <taxon>Betaproteobacteria</taxon>
        <taxon>Burkholderiales</taxon>
        <taxon>Oxalobacteraceae</taxon>
        <taxon>Telluria group</taxon>
        <taxon>Massilia</taxon>
    </lineage>
</organism>
<evidence type="ECO:0000313" key="7">
    <source>
        <dbReference type="EMBL" id="MFC5548792.1"/>
    </source>
</evidence>
<evidence type="ECO:0000256" key="3">
    <source>
        <dbReference type="ARBA" id="ARBA00023237"/>
    </source>
</evidence>
<dbReference type="Pfam" id="PF00691">
    <property type="entry name" value="OmpA"/>
    <property type="match status" value="1"/>
</dbReference>
<dbReference type="InterPro" id="IPR006664">
    <property type="entry name" value="OMP_bac"/>
</dbReference>
<dbReference type="InterPro" id="IPR036737">
    <property type="entry name" value="OmpA-like_sf"/>
</dbReference>
<dbReference type="RefSeq" id="WP_379769976.1">
    <property type="nucleotide sequence ID" value="NZ_JBHSMZ010000006.1"/>
</dbReference>
<evidence type="ECO:0000256" key="5">
    <source>
        <dbReference type="SAM" id="SignalP"/>
    </source>
</evidence>
<proteinExistence type="predicted"/>
<gene>
    <name evidence="7" type="ORF">ACFPO9_09725</name>
</gene>
<keyword evidence="3" id="KW-0998">Cell outer membrane</keyword>
<protein>
    <submittedName>
        <fullName evidence="7">OmpA family protein</fullName>
    </submittedName>
</protein>
<accession>A0ABW0RXA6</accession>
<evidence type="ECO:0000313" key="8">
    <source>
        <dbReference type="Proteomes" id="UP001596086"/>
    </source>
</evidence>
<comment type="caution">
    <text evidence="7">The sequence shown here is derived from an EMBL/GenBank/DDBJ whole genome shotgun (WGS) entry which is preliminary data.</text>
</comment>
<dbReference type="CDD" id="cd07185">
    <property type="entry name" value="OmpA_C-like"/>
    <property type="match status" value="1"/>
</dbReference>
<keyword evidence="2 4" id="KW-0472">Membrane</keyword>
<keyword evidence="5" id="KW-0732">Signal</keyword>
<dbReference type="PANTHER" id="PTHR30329">
    <property type="entry name" value="STATOR ELEMENT OF FLAGELLAR MOTOR COMPLEX"/>
    <property type="match status" value="1"/>
</dbReference>